<gene>
    <name evidence="1" type="ordered locus">Fraau_1009</name>
</gene>
<evidence type="ECO:0000313" key="2">
    <source>
        <dbReference type="Proteomes" id="UP000005234"/>
    </source>
</evidence>
<dbReference type="eggNOG" id="COG3498">
    <property type="taxonomic scope" value="Bacteria"/>
</dbReference>
<keyword evidence="2" id="KW-1185">Reference proteome</keyword>
<reference evidence="1" key="1">
    <citation type="submission" date="2012-02" db="EMBL/GenBank/DDBJ databases">
        <title>The complete genome of Frateuria aurantia DSM 6220.</title>
        <authorList>
            <consortium name="US DOE Joint Genome Institute (JGI-PGF)"/>
            <person name="Lucas S."/>
            <person name="Copeland A."/>
            <person name="Lapidus A."/>
            <person name="Glavina del Rio T."/>
            <person name="Dalin E."/>
            <person name="Tice H."/>
            <person name="Bruce D."/>
            <person name="Goodwin L."/>
            <person name="Pitluck S."/>
            <person name="Peters L."/>
            <person name="Ovchinnikova G."/>
            <person name="Teshima H."/>
            <person name="Kyrpides N."/>
            <person name="Mavromatis K."/>
            <person name="Ivanova N."/>
            <person name="Brettin T."/>
            <person name="Detter J.C."/>
            <person name="Han C."/>
            <person name="Larimer F."/>
            <person name="Land M."/>
            <person name="Hauser L."/>
            <person name="Markowitz V."/>
            <person name="Cheng J.-F."/>
            <person name="Hugenholtz P."/>
            <person name="Woyke T."/>
            <person name="Wu D."/>
            <person name="Brambilla E."/>
            <person name="Klenk H.-P."/>
            <person name="Eisen J.A."/>
        </authorList>
    </citation>
    <scope>NUCLEOTIDE SEQUENCE</scope>
    <source>
        <strain evidence="1">DSM 6220</strain>
    </source>
</reference>
<dbReference type="NCBIfam" id="TIGR01611">
    <property type="entry name" value="tail_tube"/>
    <property type="match status" value="1"/>
</dbReference>
<dbReference type="EMBL" id="CP003350">
    <property type="protein sequence ID" value="AFC85473.1"/>
    <property type="molecule type" value="Genomic_DNA"/>
</dbReference>
<accession>H8L2K6</accession>
<dbReference type="OrthoDB" id="3078668at2"/>
<dbReference type="RefSeq" id="WP_014402479.1">
    <property type="nucleotide sequence ID" value="NC_017033.1"/>
</dbReference>
<proteinExistence type="predicted"/>
<sequence length="167" mass="17589">MIPQTLFNTNLFVAGVSFAGDVPTLTLPQLQLATDDYRAGGMDGTIDMDMGLQKMEASFTTNGVRAESLSLFGLADGNGFSGTFRGSFKGQGGVTTAVVATIRGTLKTIDPGDWSAGTKAEIKHTVGVTYYKLQVGGTVIYEIDPVNAIRIINGTDQLASMRSDLGL</sequence>
<dbReference type="Proteomes" id="UP000005234">
    <property type="component" value="Chromosome"/>
</dbReference>
<dbReference type="HOGENOM" id="CLU_130297_2_0_6"/>
<protein>
    <submittedName>
        <fullName evidence="1">Phage contractile tail tube protein, P2 family</fullName>
    </submittedName>
</protein>
<organism evidence="1 2">
    <name type="scientific">Frateuria aurantia (strain ATCC 33424 / DSM 6220 / KCTC 2777 / LMG 1558 / NBRC 3245 / NCIMB 13370)</name>
    <name type="common">Acetobacter aurantius</name>
    <dbReference type="NCBI Taxonomy" id="767434"/>
    <lineage>
        <taxon>Bacteria</taxon>
        <taxon>Pseudomonadati</taxon>
        <taxon>Pseudomonadota</taxon>
        <taxon>Gammaproteobacteria</taxon>
        <taxon>Lysobacterales</taxon>
        <taxon>Rhodanobacteraceae</taxon>
        <taxon>Frateuria</taxon>
    </lineage>
</organism>
<dbReference type="KEGG" id="fau:Fraau_1009"/>
<dbReference type="InterPro" id="IPR006498">
    <property type="entry name" value="Tail_tube"/>
</dbReference>
<name>H8L2K6_FRAAD</name>
<evidence type="ECO:0000313" key="1">
    <source>
        <dbReference type="EMBL" id="AFC85473.1"/>
    </source>
</evidence>
<dbReference type="AlphaFoldDB" id="H8L2K6"/>
<dbReference type="Pfam" id="PF04985">
    <property type="entry name" value="Phage_tube"/>
    <property type="match status" value="1"/>
</dbReference>
<dbReference type="STRING" id="767434.Fraau_1009"/>